<dbReference type="AlphaFoldDB" id="A0A5E4PZ81"/>
<sequence>MKSIILIIASVAYASSSPVYVYNNGYVPLAKTTLTSSSQTVDHGSTHVLHPVQPALLAKTTSSHSSQLVDHGTTHVLHAPLVQTHELSHPVYTVQHAPVVLPSTLVSYKTPDSAITHHSSTTHETVPYVQSIPFYTYHH</sequence>
<keyword evidence="3" id="KW-1185">Reference proteome</keyword>
<evidence type="ECO:0000256" key="1">
    <source>
        <dbReference type="SAM" id="SignalP"/>
    </source>
</evidence>
<reference evidence="2 3" key="1">
    <citation type="submission" date="2017-07" db="EMBL/GenBank/DDBJ databases">
        <authorList>
            <person name="Talla V."/>
            <person name="Backstrom N."/>
        </authorList>
    </citation>
    <scope>NUCLEOTIDE SEQUENCE [LARGE SCALE GENOMIC DNA]</scope>
</reference>
<keyword evidence="1" id="KW-0732">Signal</keyword>
<dbReference type="Proteomes" id="UP000324832">
    <property type="component" value="Unassembled WGS sequence"/>
</dbReference>
<accession>A0A5E4PZ81</accession>
<evidence type="ECO:0000313" key="3">
    <source>
        <dbReference type="Proteomes" id="UP000324832"/>
    </source>
</evidence>
<dbReference type="OrthoDB" id="7439574at2759"/>
<name>A0A5E4PZ81_9NEOP</name>
<gene>
    <name evidence="2" type="ORF">LSINAPIS_LOCUS3394</name>
</gene>
<dbReference type="EMBL" id="FZQP02000804">
    <property type="protein sequence ID" value="VVC90502.1"/>
    <property type="molecule type" value="Genomic_DNA"/>
</dbReference>
<proteinExistence type="predicted"/>
<organism evidence="2 3">
    <name type="scientific">Leptidea sinapis</name>
    <dbReference type="NCBI Taxonomy" id="189913"/>
    <lineage>
        <taxon>Eukaryota</taxon>
        <taxon>Metazoa</taxon>
        <taxon>Ecdysozoa</taxon>
        <taxon>Arthropoda</taxon>
        <taxon>Hexapoda</taxon>
        <taxon>Insecta</taxon>
        <taxon>Pterygota</taxon>
        <taxon>Neoptera</taxon>
        <taxon>Endopterygota</taxon>
        <taxon>Lepidoptera</taxon>
        <taxon>Glossata</taxon>
        <taxon>Ditrysia</taxon>
        <taxon>Papilionoidea</taxon>
        <taxon>Pieridae</taxon>
        <taxon>Dismorphiinae</taxon>
        <taxon>Leptidea</taxon>
    </lineage>
</organism>
<feature type="chain" id="PRO_5022981333" evidence="1">
    <location>
        <begin position="17"/>
        <end position="139"/>
    </location>
</feature>
<feature type="signal peptide" evidence="1">
    <location>
        <begin position="1"/>
        <end position="16"/>
    </location>
</feature>
<protein>
    <submittedName>
        <fullName evidence="2">Uncharacterized protein</fullName>
    </submittedName>
</protein>
<evidence type="ECO:0000313" key="2">
    <source>
        <dbReference type="EMBL" id="VVC90502.1"/>
    </source>
</evidence>